<protein>
    <submittedName>
        <fullName evidence="3">Uncharacterized protein</fullName>
    </submittedName>
</protein>
<evidence type="ECO:0000313" key="3">
    <source>
        <dbReference type="EMBL" id="CAF0872331.1"/>
    </source>
</evidence>
<dbReference type="SUPFAM" id="SSF48371">
    <property type="entry name" value="ARM repeat"/>
    <property type="match status" value="1"/>
</dbReference>
<evidence type="ECO:0000313" key="4">
    <source>
        <dbReference type="Proteomes" id="UP000663879"/>
    </source>
</evidence>
<dbReference type="InterPro" id="IPR011989">
    <property type="entry name" value="ARM-like"/>
</dbReference>
<evidence type="ECO:0000259" key="1">
    <source>
        <dbReference type="Pfam" id="PF24573"/>
    </source>
</evidence>
<dbReference type="GO" id="GO:0036158">
    <property type="term" value="P:outer dynein arm assembly"/>
    <property type="evidence" value="ECO:0007669"/>
    <property type="project" value="TreeGrafter"/>
</dbReference>
<dbReference type="Pfam" id="PF24573">
    <property type="entry name" value="HEAT_DAAF5"/>
    <property type="match status" value="1"/>
</dbReference>
<gene>
    <name evidence="3" type="ORF">OXX778_LOCUS9998</name>
</gene>
<comment type="caution">
    <text evidence="3">The sequence shown here is derived from an EMBL/GenBank/DDBJ whole genome shotgun (WGS) entry which is preliminary data.</text>
</comment>
<dbReference type="GO" id="GO:0045505">
    <property type="term" value="F:dynein intermediate chain binding"/>
    <property type="evidence" value="ECO:0007669"/>
    <property type="project" value="TreeGrafter"/>
</dbReference>
<dbReference type="PANTHER" id="PTHR16216:SF2">
    <property type="entry name" value="DYNEIN AXONEMAL ASSEMBLY FACTOR 5"/>
    <property type="match status" value="1"/>
</dbReference>
<reference evidence="3" key="1">
    <citation type="submission" date="2021-02" db="EMBL/GenBank/DDBJ databases">
        <authorList>
            <person name="Nowell W R."/>
        </authorList>
    </citation>
    <scope>NUCLEOTIDE SEQUENCE</scope>
    <source>
        <strain evidence="3">Ploen Becks lab</strain>
    </source>
</reference>
<sequence length="850" mass="98432">MKDEQIENALSRPVESSSALNQTMNKFMLGIKDDSKIQRKNALESIKKQLNEFFKNTENASVKFTDDSIKQILKNVLNIFNDPIEKCREISCEILKILIEKYSEWNSDMTGMVIMTFFQRLGAKEIKEPSEEIRLQMFNLLYELTELKSQAQKNTFEIHLQELIAMLINSFSDNYPEVKKTGCSIAKVVSNRLASSNFHMQSESLVKPLLSNIVHQHSRVRKDIIECLCDVIMNGNNKPVSDAVSHLAQRLFDQNNLVRMAVIKLVGTWLLDLPDRYSFHNKLIPLLITGFIDETPDIKELTESLWWDVGIKYEKENEKDLKDKLDFLERELPNYPSEFKDRRPNVGCRELIRLNASKIFPGILNDIGDWVEATRIKSIQLLYIMIWQAEKNTTQHLETILQTLFKASSENIQIIQDYIFNCSRLIGIFTDADVSLQIAFKTIKKMNSHNNGAISILNGLLVGFGHEKLTIKLVLECLELLNEICLNLDSKLSSKILDSCSTLEPFIKNTKEEIDDESKNRFEYLIFKTVFTISSLANDVLLKEKSKSIISNLNQDHVEKFHLVKFLSELKLDCESWTDNSFEPIIFASLIKEFGLSSEILDHVMFVLKTTLDPSKDVQMRTRFLLMIPEVFPSNNKDMTTLELCFEDILTQMILPNIAWKAGRSASAVRMTACATLVLIFQTESVKTIKIKDTNLDKLLKTMLSCLDDDNKSTRLYVSRIFLMILNYYGKILDKDQLHKLYTEFIKRLDDQSDEIRMEILKVFFVYFECLNQDYDKILYQAHLQAIYENLLLYLDDSNIDFQLKIFNLLKHGSVLNTELLLKEIGKVKAKHRNTKYCEDLEQHCQAILK</sequence>
<dbReference type="Gene3D" id="1.25.10.10">
    <property type="entry name" value="Leucine-rich Repeat Variant"/>
    <property type="match status" value="2"/>
</dbReference>
<dbReference type="InterPro" id="IPR057978">
    <property type="entry name" value="TPR_DAAF5"/>
</dbReference>
<dbReference type="AlphaFoldDB" id="A0A813XJ88"/>
<dbReference type="Pfam" id="PF25757">
    <property type="entry name" value="TPR_DNAAF5"/>
    <property type="match status" value="1"/>
</dbReference>
<name>A0A813XJ88_9BILA</name>
<evidence type="ECO:0000259" key="2">
    <source>
        <dbReference type="Pfam" id="PF25757"/>
    </source>
</evidence>
<accession>A0A813XJ88</accession>
<dbReference type="InterPro" id="IPR056497">
    <property type="entry name" value="HEAT_DAAF5"/>
</dbReference>
<dbReference type="GO" id="GO:0003341">
    <property type="term" value="P:cilium movement"/>
    <property type="evidence" value="ECO:0007669"/>
    <property type="project" value="TreeGrafter"/>
</dbReference>
<dbReference type="GO" id="GO:0005737">
    <property type="term" value="C:cytoplasm"/>
    <property type="evidence" value="ECO:0007669"/>
    <property type="project" value="TreeGrafter"/>
</dbReference>
<dbReference type="EMBL" id="CAJNOC010001532">
    <property type="protein sequence ID" value="CAF0872331.1"/>
    <property type="molecule type" value="Genomic_DNA"/>
</dbReference>
<dbReference type="Proteomes" id="UP000663879">
    <property type="component" value="Unassembled WGS sequence"/>
</dbReference>
<feature type="domain" description="Dynein axonemal assembly factor 5 HEAT-repeat" evidence="1">
    <location>
        <begin position="335"/>
        <end position="532"/>
    </location>
</feature>
<keyword evidence="4" id="KW-1185">Reference proteome</keyword>
<feature type="domain" description="Dynein axonemal assembly factor 5 TPR repeats" evidence="2">
    <location>
        <begin position="31"/>
        <end position="324"/>
    </location>
</feature>
<dbReference type="InterPro" id="IPR016024">
    <property type="entry name" value="ARM-type_fold"/>
</dbReference>
<dbReference type="OrthoDB" id="413572at2759"/>
<proteinExistence type="predicted"/>
<dbReference type="InterPro" id="IPR052623">
    <property type="entry name" value="DAAF5"/>
</dbReference>
<organism evidence="3 4">
    <name type="scientific">Brachionus calyciflorus</name>
    <dbReference type="NCBI Taxonomy" id="104777"/>
    <lineage>
        <taxon>Eukaryota</taxon>
        <taxon>Metazoa</taxon>
        <taxon>Spiralia</taxon>
        <taxon>Gnathifera</taxon>
        <taxon>Rotifera</taxon>
        <taxon>Eurotatoria</taxon>
        <taxon>Monogononta</taxon>
        <taxon>Pseudotrocha</taxon>
        <taxon>Ploima</taxon>
        <taxon>Brachionidae</taxon>
        <taxon>Brachionus</taxon>
    </lineage>
</organism>
<dbReference type="PANTHER" id="PTHR16216">
    <property type="entry name" value="DYNEIN ASSEMBLY FACTOR 5, AXONEMAL"/>
    <property type="match status" value="1"/>
</dbReference>
<dbReference type="GO" id="GO:0036159">
    <property type="term" value="P:inner dynein arm assembly"/>
    <property type="evidence" value="ECO:0007669"/>
    <property type="project" value="TreeGrafter"/>
</dbReference>